<evidence type="ECO:0000313" key="4">
    <source>
        <dbReference type="Proteomes" id="UP001153555"/>
    </source>
</evidence>
<organism evidence="3 4">
    <name type="scientific">Striga hermonthica</name>
    <name type="common">Purple witchweed</name>
    <name type="synonym">Buchnera hermonthica</name>
    <dbReference type="NCBI Taxonomy" id="68872"/>
    <lineage>
        <taxon>Eukaryota</taxon>
        <taxon>Viridiplantae</taxon>
        <taxon>Streptophyta</taxon>
        <taxon>Embryophyta</taxon>
        <taxon>Tracheophyta</taxon>
        <taxon>Spermatophyta</taxon>
        <taxon>Magnoliopsida</taxon>
        <taxon>eudicotyledons</taxon>
        <taxon>Gunneridae</taxon>
        <taxon>Pentapetalae</taxon>
        <taxon>asterids</taxon>
        <taxon>lamiids</taxon>
        <taxon>Lamiales</taxon>
        <taxon>Orobanchaceae</taxon>
        <taxon>Buchnereae</taxon>
        <taxon>Striga</taxon>
    </lineage>
</organism>
<keyword evidence="4" id="KW-1185">Reference proteome</keyword>
<evidence type="ECO:0000256" key="1">
    <source>
        <dbReference type="ARBA" id="ARBA00006974"/>
    </source>
</evidence>
<evidence type="ECO:0000256" key="2">
    <source>
        <dbReference type="SAM" id="MobiDB-lite"/>
    </source>
</evidence>
<comment type="caution">
    <text evidence="3">The sequence shown here is derived from an EMBL/GenBank/DDBJ whole genome shotgun (WGS) entry which is preliminary data.</text>
</comment>
<dbReference type="InterPro" id="IPR003676">
    <property type="entry name" value="SAUR_fam"/>
</dbReference>
<evidence type="ECO:0000313" key="3">
    <source>
        <dbReference type="EMBL" id="CAA0821202.1"/>
    </source>
</evidence>
<gene>
    <name evidence="3" type="ORF">SHERM_19204</name>
</gene>
<dbReference type="Pfam" id="PF02519">
    <property type="entry name" value="Auxin_inducible"/>
    <property type="match status" value="1"/>
</dbReference>
<feature type="region of interest" description="Disordered" evidence="2">
    <location>
        <begin position="21"/>
        <end position="56"/>
    </location>
</feature>
<dbReference type="PANTHER" id="PTHR31374:SF139">
    <property type="entry name" value="OS02G0143300 PROTEIN"/>
    <property type="match status" value="1"/>
</dbReference>
<reference evidence="3" key="1">
    <citation type="submission" date="2019-12" db="EMBL/GenBank/DDBJ databases">
        <authorList>
            <person name="Scholes J."/>
        </authorList>
    </citation>
    <scope>NUCLEOTIDE SEQUENCE</scope>
</reference>
<dbReference type="OrthoDB" id="1897212at2759"/>
<name>A0A9N7MWN3_STRHE</name>
<comment type="similarity">
    <text evidence="1">Belongs to the ARG7 family.</text>
</comment>
<accession>A0A9N7MWN3</accession>
<dbReference type="GO" id="GO:0009733">
    <property type="term" value="P:response to auxin"/>
    <property type="evidence" value="ECO:0007669"/>
    <property type="project" value="InterPro"/>
</dbReference>
<protein>
    <submittedName>
        <fullName evidence="3">Vacuolar-processing enzyme delta-isozyme</fullName>
    </submittedName>
</protein>
<feature type="compositionally biased region" description="Basic and acidic residues" evidence="2">
    <location>
        <begin position="27"/>
        <end position="37"/>
    </location>
</feature>
<dbReference type="EMBL" id="CACSLK010020742">
    <property type="protein sequence ID" value="CAA0821202.1"/>
    <property type="molecule type" value="Genomic_DNA"/>
</dbReference>
<dbReference type="AlphaFoldDB" id="A0A9N7MWN3"/>
<dbReference type="Proteomes" id="UP001153555">
    <property type="component" value="Unassembled WGS sequence"/>
</dbReference>
<sequence>MKKMMMIDSGKLVKKMVRKVSKKHDKQSKAMEKHFLLTDDQLTSDNSRHKSKNGKISTHVPRGFVAVYVGPDSRRFLIPTKILSVPEFKELMDKSAEEYG</sequence>
<dbReference type="PANTHER" id="PTHR31374">
    <property type="entry name" value="AUXIN-INDUCED PROTEIN-LIKE-RELATED"/>
    <property type="match status" value="1"/>
</dbReference>
<proteinExistence type="inferred from homology"/>